<dbReference type="RefSeq" id="XP_003319335.1">
    <property type="nucleotide sequence ID" value="XM_003319287.1"/>
</dbReference>
<dbReference type="InParanoid" id="E3JS45"/>
<gene>
    <name evidence="1" type="ORF">PGTG_01509</name>
</gene>
<dbReference type="AlphaFoldDB" id="E3JS45"/>
<reference evidence="2" key="2">
    <citation type="journal article" date="2011" name="Proc. Natl. Acad. Sci. U.S.A.">
        <title>Obligate biotrophy features unraveled by the genomic analysis of rust fungi.</title>
        <authorList>
            <person name="Duplessis S."/>
            <person name="Cuomo C.A."/>
            <person name="Lin Y.-C."/>
            <person name="Aerts A."/>
            <person name="Tisserant E."/>
            <person name="Veneault-Fourrey C."/>
            <person name="Joly D.L."/>
            <person name="Hacquard S."/>
            <person name="Amselem J."/>
            <person name="Cantarel B.L."/>
            <person name="Chiu R."/>
            <person name="Coutinho P.M."/>
            <person name="Feau N."/>
            <person name="Field M."/>
            <person name="Frey P."/>
            <person name="Gelhaye E."/>
            <person name="Goldberg J."/>
            <person name="Grabherr M.G."/>
            <person name="Kodira C.D."/>
            <person name="Kohler A."/>
            <person name="Kuees U."/>
            <person name="Lindquist E.A."/>
            <person name="Lucas S.M."/>
            <person name="Mago R."/>
            <person name="Mauceli E."/>
            <person name="Morin E."/>
            <person name="Murat C."/>
            <person name="Pangilinan J.L."/>
            <person name="Park R."/>
            <person name="Pearson M."/>
            <person name="Quesneville H."/>
            <person name="Rouhier N."/>
            <person name="Sakthikumar S."/>
            <person name="Salamov A.A."/>
            <person name="Schmutz J."/>
            <person name="Selles B."/>
            <person name="Shapiro H."/>
            <person name="Tanguay P."/>
            <person name="Tuskan G.A."/>
            <person name="Henrissat B."/>
            <person name="Van de Peer Y."/>
            <person name="Rouze P."/>
            <person name="Ellis J.G."/>
            <person name="Dodds P.N."/>
            <person name="Schein J.E."/>
            <person name="Zhong S."/>
            <person name="Hamelin R.C."/>
            <person name="Grigoriev I.V."/>
            <person name="Szabo L.J."/>
            <person name="Martin F."/>
        </authorList>
    </citation>
    <scope>NUCLEOTIDE SEQUENCE [LARGE SCALE GENOMIC DNA]</scope>
    <source>
        <strain evidence="2">CRL 75-36-700-3 / race SCCL</strain>
    </source>
</reference>
<dbReference type="VEuPathDB" id="FungiDB:PGTG_01509"/>
<evidence type="ECO:0000313" key="1">
    <source>
        <dbReference type="EMBL" id="EFP74916.1"/>
    </source>
</evidence>
<protein>
    <submittedName>
        <fullName evidence="1">Uncharacterized protein</fullName>
    </submittedName>
</protein>
<evidence type="ECO:0000313" key="2">
    <source>
        <dbReference type="Proteomes" id="UP000008783"/>
    </source>
</evidence>
<proteinExistence type="predicted"/>
<dbReference type="EMBL" id="DS178263">
    <property type="protein sequence ID" value="EFP74916.1"/>
    <property type="molecule type" value="Genomic_DNA"/>
</dbReference>
<dbReference type="HOGENOM" id="CLU_3207849_0_0_1"/>
<dbReference type="KEGG" id="pgr:PGTG_01509"/>
<keyword evidence="2" id="KW-1185">Reference proteome</keyword>
<name>E3JS45_PUCGT</name>
<accession>E3JS45</accession>
<dbReference type="GeneID" id="10547118"/>
<organism evidence="1 2">
    <name type="scientific">Puccinia graminis f. sp. tritici (strain CRL 75-36-700-3 / race SCCL)</name>
    <name type="common">Black stem rust fungus</name>
    <dbReference type="NCBI Taxonomy" id="418459"/>
    <lineage>
        <taxon>Eukaryota</taxon>
        <taxon>Fungi</taxon>
        <taxon>Dikarya</taxon>
        <taxon>Basidiomycota</taxon>
        <taxon>Pucciniomycotina</taxon>
        <taxon>Pucciniomycetes</taxon>
        <taxon>Pucciniales</taxon>
        <taxon>Pucciniaceae</taxon>
        <taxon>Puccinia</taxon>
    </lineage>
</organism>
<reference key="1">
    <citation type="submission" date="2007-01" db="EMBL/GenBank/DDBJ databases">
        <title>The Genome Sequence of Puccinia graminis f. sp. tritici Strain CRL 75-36-700-3.</title>
        <authorList>
            <consortium name="The Broad Institute Genome Sequencing Platform"/>
            <person name="Birren B."/>
            <person name="Lander E."/>
            <person name="Galagan J."/>
            <person name="Nusbaum C."/>
            <person name="Devon K."/>
            <person name="Cuomo C."/>
            <person name="Jaffe D."/>
            <person name="Butler J."/>
            <person name="Alvarez P."/>
            <person name="Gnerre S."/>
            <person name="Grabherr M."/>
            <person name="Mauceli E."/>
            <person name="Brockman W."/>
            <person name="Young S."/>
            <person name="LaButti K."/>
            <person name="Sykes S."/>
            <person name="DeCaprio D."/>
            <person name="Crawford M."/>
            <person name="Koehrsen M."/>
            <person name="Engels R."/>
            <person name="Montgomery P."/>
            <person name="Pearson M."/>
            <person name="Howarth C."/>
            <person name="Larson L."/>
            <person name="White J."/>
            <person name="Zeng Q."/>
            <person name="Kodira C."/>
            <person name="Yandava C."/>
            <person name="Alvarado L."/>
            <person name="O'Leary S."/>
            <person name="Szabo L."/>
            <person name="Dean R."/>
            <person name="Schein J."/>
        </authorList>
    </citation>
    <scope>NUCLEOTIDE SEQUENCE</scope>
    <source>
        <strain>CRL 75-36-700-3</strain>
    </source>
</reference>
<sequence>MGPLNRLALNAACVAILPPQKLVNSTNFCERLLQRRYATLFGPKA</sequence>
<dbReference type="Proteomes" id="UP000008783">
    <property type="component" value="Unassembled WGS sequence"/>
</dbReference>